<reference evidence="1 2" key="1">
    <citation type="journal article" date="2022" name="Front. Microbiol.">
        <title>High genomic differentiation and limited gene flow indicate recent cryptic speciation within the genus Laspinema (cyanobacteria).</title>
        <authorList>
            <person name="Stanojkovic A."/>
            <person name="Skoupy S."/>
            <person name="Skaloud P."/>
            <person name="Dvorak P."/>
        </authorList>
    </citation>
    <scope>NUCLEOTIDE SEQUENCE [LARGE SCALE GENOMIC DNA]</scope>
    <source>
        <strain evidence="1 2">D2a</strain>
    </source>
</reference>
<evidence type="ECO:0000313" key="1">
    <source>
        <dbReference type="EMBL" id="MCT7965403.1"/>
    </source>
</evidence>
<dbReference type="EMBL" id="JAMXFF010000003">
    <property type="protein sequence ID" value="MCT7965403.1"/>
    <property type="molecule type" value="Genomic_DNA"/>
</dbReference>
<keyword evidence="2" id="KW-1185">Reference proteome</keyword>
<accession>A0ABT2MKY1</accession>
<proteinExistence type="predicted"/>
<organism evidence="1 2">
    <name type="scientific">Laspinema palackyanum D2a</name>
    <dbReference type="NCBI Taxonomy" id="2953684"/>
    <lineage>
        <taxon>Bacteria</taxon>
        <taxon>Bacillati</taxon>
        <taxon>Cyanobacteriota</taxon>
        <taxon>Cyanophyceae</taxon>
        <taxon>Oscillatoriophycideae</taxon>
        <taxon>Oscillatoriales</taxon>
        <taxon>Laspinemataceae</taxon>
        <taxon>Laspinema</taxon>
        <taxon>Laspinema palackyanum</taxon>
    </lineage>
</organism>
<sequence>MMPFFLESRSNSDEVRSLLVRQWMNPTNNLQVKLSQAISLLWKMAANGISNHLAQYL</sequence>
<dbReference type="Proteomes" id="UP001525890">
    <property type="component" value="Unassembled WGS sequence"/>
</dbReference>
<dbReference type="RefSeq" id="WP_368005099.1">
    <property type="nucleotide sequence ID" value="NZ_JAMXFF010000003.1"/>
</dbReference>
<protein>
    <submittedName>
        <fullName evidence="1">Uncharacterized protein</fullName>
    </submittedName>
</protein>
<gene>
    <name evidence="1" type="ORF">NG799_03520</name>
</gene>
<comment type="caution">
    <text evidence="1">The sequence shown here is derived from an EMBL/GenBank/DDBJ whole genome shotgun (WGS) entry which is preliminary data.</text>
</comment>
<name>A0ABT2MKY1_9CYAN</name>
<evidence type="ECO:0000313" key="2">
    <source>
        <dbReference type="Proteomes" id="UP001525890"/>
    </source>
</evidence>